<name>A0ABR1YEC8_9PEZI</name>
<protein>
    <submittedName>
        <fullName evidence="2">Uncharacterized protein</fullName>
    </submittedName>
</protein>
<dbReference type="Proteomes" id="UP001492380">
    <property type="component" value="Unassembled WGS sequence"/>
</dbReference>
<evidence type="ECO:0000256" key="1">
    <source>
        <dbReference type="SAM" id="MobiDB-lite"/>
    </source>
</evidence>
<organism evidence="2 3">
    <name type="scientific">Phyllosticta capitalensis</name>
    <dbReference type="NCBI Taxonomy" id="121624"/>
    <lineage>
        <taxon>Eukaryota</taxon>
        <taxon>Fungi</taxon>
        <taxon>Dikarya</taxon>
        <taxon>Ascomycota</taxon>
        <taxon>Pezizomycotina</taxon>
        <taxon>Dothideomycetes</taxon>
        <taxon>Dothideomycetes incertae sedis</taxon>
        <taxon>Botryosphaeriales</taxon>
        <taxon>Phyllostictaceae</taxon>
        <taxon>Phyllosticta</taxon>
    </lineage>
</organism>
<reference evidence="2 3" key="1">
    <citation type="submission" date="2024-04" db="EMBL/GenBank/DDBJ databases">
        <title>Phyllosticta paracitricarpa is synonymous to the EU quarantine fungus P. citricarpa based on phylogenomic analyses.</title>
        <authorList>
            <consortium name="Lawrence Berkeley National Laboratory"/>
            <person name="Van Ingen-Buijs V.A."/>
            <person name="Van Westerhoven A.C."/>
            <person name="Haridas S."/>
            <person name="Skiadas P."/>
            <person name="Martin F."/>
            <person name="Groenewald J.Z."/>
            <person name="Crous P.W."/>
            <person name="Seidl M.F."/>
        </authorList>
    </citation>
    <scope>NUCLEOTIDE SEQUENCE [LARGE SCALE GENOMIC DNA]</scope>
    <source>
        <strain evidence="2 3">CBS 123374</strain>
    </source>
</reference>
<gene>
    <name evidence="2" type="ORF">HDK90DRAFT_55857</name>
</gene>
<dbReference type="EMBL" id="JBBWRZ010000010">
    <property type="protein sequence ID" value="KAK8227316.1"/>
    <property type="molecule type" value="Genomic_DNA"/>
</dbReference>
<comment type="caution">
    <text evidence="2">The sequence shown here is derived from an EMBL/GenBank/DDBJ whole genome shotgun (WGS) entry which is preliminary data.</text>
</comment>
<feature type="region of interest" description="Disordered" evidence="1">
    <location>
        <begin position="97"/>
        <end position="132"/>
    </location>
</feature>
<proteinExistence type="predicted"/>
<evidence type="ECO:0000313" key="3">
    <source>
        <dbReference type="Proteomes" id="UP001492380"/>
    </source>
</evidence>
<sequence>MENIFFFRGARKVKRGDGRGSGTRAAWGVLCGWTGLGKVGEWLMNDGPLRPESVVEQGCCRRNHRCTRIPRRVCLFTCSYLFCPQRHDSINNYRRDQTAAVDHSGPNSRGGRARTASHASKPTVVHSSKLRGPAPHSLDWPLNSSRLLSHFSLRCQHLQKLTCRSADVQEASMHPCRRPGNLSASLLSVVGSPFQHHQQTPFCLDACAAYLEAMLHFCLLCLADRHLFSTWLYMWLSAALHKIFVDCSMALHPTASCRASPVGLLAWPARLEG</sequence>
<accession>A0ABR1YEC8</accession>
<evidence type="ECO:0000313" key="2">
    <source>
        <dbReference type="EMBL" id="KAK8227316.1"/>
    </source>
</evidence>
<keyword evidence="3" id="KW-1185">Reference proteome</keyword>